<feature type="binding site" evidence="10">
    <location>
        <begin position="148"/>
        <end position="151"/>
    </location>
    <ligand>
        <name>GTP</name>
        <dbReference type="ChEBI" id="CHEBI:37565"/>
    </ligand>
</feature>
<dbReference type="CDD" id="cd01854">
    <property type="entry name" value="YjeQ_EngC"/>
    <property type="match status" value="1"/>
</dbReference>
<dbReference type="Gene3D" id="2.40.50.140">
    <property type="entry name" value="Nucleic acid-binding proteins"/>
    <property type="match status" value="1"/>
</dbReference>
<evidence type="ECO:0000256" key="7">
    <source>
        <dbReference type="ARBA" id="ARBA00022833"/>
    </source>
</evidence>
<dbReference type="Gene3D" id="3.40.50.300">
    <property type="entry name" value="P-loop containing nucleotide triphosphate hydrolases"/>
    <property type="match status" value="1"/>
</dbReference>
<comment type="function">
    <text evidence="10">One of several proteins that assist in the late maturation steps of the functional core of the 30S ribosomal subunit. Helps release RbfA from mature subunits. May play a role in the assembly of ribosomal proteins into the subunit. Circularly permuted GTPase that catalyzes slow GTP hydrolysis, GTPase activity is stimulated by the 30S ribosomal subunit.</text>
</comment>
<protein>
    <recommendedName>
        <fullName evidence="10">Small ribosomal subunit biogenesis GTPase RsgA</fullName>
        <ecNumber evidence="10">3.6.1.-</ecNumber>
    </recommendedName>
</protein>
<dbReference type="InterPro" id="IPR012340">
    <property type="entry name" value="NA-bd_OB-fold"/>
</dbReference>
<dbReference type="InterPro" id="IPR010914">
    <property type="entry name" value="RsgA_GTPase_dom"/>
</dbReference>
<dbReference type="NCBIfam" id="TIGR00157">
    <property type="entry name" value="ribosome small subunit-dependent GTPase A"/>
    <property type="match status" value="1"/>
</dbReference>
<dbReference type="Pfam" id="PF03193">
    <property type="entry name" value="RsgA_GTPase"/>
    <property type="match status" value="1"/>
</dbReference>
<evidence type="ECO:0000313" key="13">
    <source>
        <dbReference type="EMBL" id="UWX53730.1"/>
    </source>
</evidence>
<evidence type="ECO:0000313" key="14">
    <source>
        <dbReference type="Proteomes" id="UP001059209"/>
    </source>
</evidence>
<feature type="binding site" evidence="10">
    <location>
        <position position="290"/>
    </location>
    <ligand>
        <name>Zn(2+)</name>
        <dbReference type="ChEBI" id="CHEBI:29105"/>
    </ligand>
</feature>
<evidence type="ECO:0000256" key="5">
    <source>
        <dbReference type="ARBA" id="ARBA00022741"/>
    </source>
</evidence>
<dbReference type="PROSITE" id="PS50936">
    <property type="entry name" value="ENGC_GTPASE"/>
    <property type="match status" value="1"/>
</dbReference>
<evidence type="ECO:0000256" key="2">
    <source>
        <dbReference type="ARBA" id="ARBA00022517"/>
    </source>
</evidence>
<dbReference type="InterPro" id="IPR030378">
    <property type="entry name" value="G_CP_dom"/>
</dbReference>
<gene>
    <name evidence="10 13" type="primary">rsgA</name>
    <name evidence="13" type="ORF">NYZ99_11280</name>
</gene>
<sequence length="355" mass="40180">MTLEDLGYTDDLEKQRQGLHPGSFGIGRVTQEHKDRYTISTESHELEGELIGNLRFSASSRNDFPAVGDWVAISEYDEGKALIHAILPRYSVLERQAVGKFGEKQIIACNIDYSIIVQSVNRDFSLNRLERYLTICHAAHISPIIVISKIDLAEKHEVKTLLEKLNHRIKAVPFIPLSNETHDGIEELKKYLYKGKTYCLLGSSGVGKSSLINSLSGESKMKIGEISDSVNRGKHITTHRELIPMVQGAILIDNPGMREVGITESYGGLENTFEKIYKLVRQCKFSDCQHTTEIGCAVKTALEKGEIDAAAFENFLKMEREKEHYESTIVEKRKKDKDFGKMIKQIKKDRKSNKY</sequence>
<dbReference type="EMBL" id="CP104205">
    <property type="protein sequence ID" value="UWX53730.1"/>
    <property type="molecule type" value="Genomic_DNA"/>
</dbReference>
<evidence type="ECO:0000256" key="3">
    <source>
        <dbReference type="ARBA" id="ARBA00022723"/>
    </source>
</evidence>
<feature type="binding site" evidence="10">
    <location>
        <begin position="202"/>
        <end position="210"/>
    </location>
    <ligand>
        <name>GTP</name>
        <dbReference type="ChEBI" id="CHEBI:37565"/>
    </ligand>
</feature>
<keyword evidence="2 10" id="KW-0690">Ribosome biogenesis</keyword>
<keyword evidence="6 10" id="KW-0378">Hydrolase</keyword>
<keyword evidence="1 10" id="KW-0963">Cytoplasm</keyword>
<feature type="binding site" evidence="10">
    <location>
        <position position="288"/>
    </location>
    <ligand>
        <name>Zn(2+)</name>
        <dbReference type="ChEBI" id="CHEBI:29105"/>
    </ligand>
</feature>
<dbReference type="InterPro" id="IPR027417">
    <property type="entry name" value="P-loop_NTPase"/>
</dbReference>
<organism evidence="13 14">
    <name type="scientific">Maribacter litopenaei</name>
    <dbReference type="NCBI Taxonomy" id="2976127"/>
    <lineage>
        <taxon>Bacteria</taxon>
        <taxon>Pseudomonadati</taxon>
        <taxon>Bacteroidota</taxon>
        <taxon>Flavobacteriia</taxon>
        <taxon>Flavobacteriales</taxon>
        <taxon>Flavobacteriaceae</taxon>
        <taxon>Maribacter</taxon>
    </lineage>
</organism>
<dbReference type="PANTHER" id="PTHR32120:SF10">
    <property type="entry name" value="SMALL RIBOSOMAL SUBUNIT BIOGENESIS GTPASE RSGA"/>
    <property type="match status" value="1"/>
</dbReference>
<feature type="domain" description="EngC GTPase" evidence="11">
    <location>
        <begin position="109"/>
        <end position="258"/>
    </location>
</feature>
<evidence type="ECO:0000256" key="1">
    <source>
        <dbReference type="ARBA" id="ARBA00022490"/>
    </source>
</evidence>
<feature type="binding site" evidence="10">
    <location>
        <position position="283"/>
    </location>
    <ligand>
        <name>Zn(2+)</name>
        <dbReference type="ChEBI" id="CHEBI:29105"/>
    </ligand>
</feature>
<dbReference type="PROSITE" id="PS51721">
    <property type="entry name" value="G_CP"/>
    <property type="match status" value="1"/>
</dbReference>
<evidence type="ECO:0000259" key="11">
    <source>
        <dbReference type="PROSITE" id="PS50936"/>
    </source>
</evidence>
<feature type="binding site" evidence="10">
    <location>
        <position position="296"/>
    </location>
    <ligand>
        <name>Zn(2+)</name>
        <dbReference type="ChEBI" id="CHEBI:29105"/>
    </ligand>
</feature>
<dbReference type="PANTHER" id="PTHR32120">
    <property type="entry name" value="SMALL RIBOSOMAL SUBUNIT BIOGENESIS GTPASE RSGA"/>
    <property type="match status" value="1"/>
</dbReference>
<evidence type="ECO:0000259" key="12">
    <source>
        <dbReference type="PROSITE" id="PS51721"/>
    </source>
</evidence>
<comment type="similarity">
    <text evidence="10">Belongs to the TRAFAC class YlqF/YawG GTPase family. RsgA subfamily.</text>
</comment>
<proteinExistence type="inferred from homology"/>
<keyword evidence="4 10" id="KW-0699">rRNA-binding</keyword>
<dbReference type="SUPFAM" id="SSF50249">
    <property type="entry name" value="Nucleic acid-binding proteins"/>
    <property type="match status" value="1"/>
</dbReference>
<keyword evidence="7 10" id="KW-0862">Zinc</keyword>
<dbReference type="RefSeq" id="WP_260571236.1">
    <property type="nucleotide sequence ID" value="NZ_CP104205.1"/>
</dbReference>
<evidence type="ECO:0000256" key="8">
    <source>
        <dbReference type="ARBA" id="ARBA00022884"/>
    </source>
</evidence>
<keyword evidence="3 10" id="KW-0479">Metal-binding</keyword>
<keyword evidence="8 10" id="KW-0694">RNA-binding</keyword>
<dbReference type="SUPFAM" id="SSF52540">
    <property type="entry name" value="P-loop containing nucleoside triphosphate hydrolases"/>
    <property type="match status" value="1"/>
</dbReference>
<keyword evidence="9 10" id="KW-0342">GTP-binding</keyword>
<comment type="cofactor">
    <cofactor evidence="10">
        <name>Zn(2+)</name>
        <dbReference type="ChEBI" id="CHEBI:29105"/>
    </cofactor>
    <text evidence="10">Binds 1 zinc ion per subunit.</text>
</comment>
<dbReference type="Proteomes" id="UP001059209">
    <property type="component" value="Chromosome"/>
</dbReference>
<accession>A0ABY5Y5H6</accession>
<feature type="domain" description="CP-type G" evidence="12">
    <location>
        <begin position="101"/>
        <end position="260"/>
    </location>
</feature>
<evidence type="ECO:0000256" key="4">
    <source>
        <dbReference type="ARBA" id="ARBA00022730"/>
    </source>
</evidence>
<evidence type="ECO:0000256" key="9">
    <source>
        <dbReference type="ARBA" id="ARBA00023134"/>
    </source>
</evidence>
<comment type="subunit">
    <text evidence="10">Monomer. Associates with 30S ribosomal subunit, binds 16S rRNA.</text>
</comment>
<dbReference type="EC" id="3.6.1.-" evidence="10"/>
<dbReference type="HAMAP" id="MF_01820">
    <property type="entry name" value="GTPase_RsgA"/>
    <property type="match status" value="1"/>
</dbReference>
<reference evidence="13" key="1">
    <citation type="submission" date="2022-09" db="EMBL/GenBank/DDBJ databases">
        <title>Maribacter litopenaei sp. nov., isolated from the intestinal tract of the Pacific White Shrimp, Litopenaeus vannamei.</title>
        <authorList>
            <person name="Kim S.Y."/>
            <person name="Hwang C.Y."/>
        </authorList>
    </citation>
    <scope>NUCLEOTIDE SEQUENCE</scope>
    <source>
        <strain evidence="13">HL-LV01</strain>
    </source>
</reference>
<evidence type="ECO:0000256" key="10">
    <source>
        <dbReference type="HAMAP-Rule" id="MF_01820"/>
    </source>
</evidence>
<name>A0ABY5Y5H6_9FLAO</name>
<keyword evidence="5 10" id="KW-0547">Nucleotide-binding</keyword>
<evidence type="ECO:0000256" key="6">
    <source>
        <dbReference type="ARBA" id="ARBA00022801"/>
    </source>
</evidence>
<dbReference type="Gene3D" id="1.10.40.50">
    <property type="entry name" value="Probable gtpase engc, domain 3"/>
    <property type="match status" value="1"/>
</dbReference>
<comment type="subcellular location">
    <subcellularLocation>
        <location evidence="10">Cytoplasm</location>
    </subcellularLocation>
</comment>
<keyword evidence="14" id="KW-1185">Reference proteome</keyword>
<dbReference type="InterPro" id="IPR004881">
    <property type="entry name" value="Ribosome_biogen_GTPase_RsgA"/>
</dbReference>